<accession>A0A852X3P1</accession>
<proteinExistence type="predicted"/>
<keyword evidence="2" id="KW-0812">Transmembrane</keyword>
<evidence type="ECO:0000256" key="1">
    <source>
        <dbReference type="SAM" id="MobiDB-lite"/>
    </source>
</evidence>
<feature type="compositionally biased region" description="Acidic residues" evidence="1">
    <location>
        <begin position="191"/>
        <end position="218"/>
    </location>
</feature>
<keyword evidence="6" id="KW-1185">Reference proteome</keyword>
<dbReference type="EMBL" id="JACBZX010000001">
    <property type="protein sequence ID" value="NYG35940.1"/>
    <property type="molecule type" value="Genomic_DNA"/>
</dbReference>
<protein>
    <recommendedName>
        <fullName evidence="4">DUF6801 domain-containing protein</fullName>
    </recommendedName>
</protein>
<gene>
    <name evidence="5" type="ORF">BJY28_000409</name>
</gene>
<feature type="compositionally biased region" description="Low complexity" evidence="1">
    <location>
        <begin position="219"/>
        <end position="228"/>
    </location>
</feature>
<evidence type="ECO:0000256" key="2">
    <source>
        <dbReference type="SAM" id="Phobius"/>
    </source>
</evidence>
<keyword evidence="2" id="KW-0472">Membrane</keyword>
<dbReference type="RefSeq" id="WP_179461525.1">
    <property type="nucleotide sequence ID" value="NZ_JACBZX010000001.1"/>
</dbReference>
<feature type="region of interest" description="Disordered" evidence="1">
    <location>
        <begin position="190"/>
        <end position="250"/>
    </location>
</feature>
<feature type="compositionally biased region" description="Low complexity" evidence="1">
    <location>
        <begin position="344"/>
        <end position="361"/>
    </location>
</feature>
<keyword evidence="2" id="KW-1133">Transmembrane helix</keyword>
<comment type="caution">
    <text evidence="5">The sequence shown here is derived from an EMBL/GenBank/DDBJ whole genome shotgun (WGS) entry which is preliminary data.</text>
</comment>
<evidence type="ECO:0000313" key="5">
    <source>
        <dbReference type="EMBL" id="NYG35940.1"/>
    </source>
</evidence>
<evidence type="ECO:0000313" key="6">
    <source>
        <dbReference type="Proteomes" id="UP000592181"/>
    </source>
</evidence>
<feature type="region of interest" description="Disordered" evidence="1">
    <location>
        <begin position="344"/>
        <end position="364"/>
    </location>
</feature>
<dbReference type="InterPro" id="IPR046542">
    <property type="entry name" value="DUF6801"/>
</dbReference>
<evidence type="ECO:0000259" key="4">
    <source>
        <dbReference type="Pfam" id="PF20611"/>
    </source>
</evidence>
<name>A0A852X3P1_9MICO</name>
<dbReference type="Proteomes" id="UP000592181">
    <property type="component" value="Unassembled WGS sequence"/>
</dbReference>
<feature type="chain" id="PRO_5032910967" description="DUF6801 domain-containing protein" evidence="3">
    <location>
        <begin position="33"/>
        <end position="413"/>
    </location>
</feature>
<sequence>MAKRHTTRISAGAAAVLGLGAAGIGFATPAQAVSADIAYSCEVSDLGIQFEDPWNVNLDVDVPEQVEPGEEIPAPAIVATVTPGADAQERLRQLEVQTVEGPSTAAYTVDGEERSVELETPLTEVPESGDLVVEATGTGDAETAPAEDGTIEIAAGDFTSTLTTDTGFVLNVACTAPDENAVGTIQVGEATEPEPSDDDSESPSDDDSESPSDDDSDSPSDNSSSPSDDTSEEPAPEVNDWFTEPSTLPITDSQDAFTVEGTASEDGTLTVQLLDADKNVLETYTWDVEEGSNSRDFDFVEGTDYVRIISADCVDANGATEEDVNSGCNVEYYAPWAEISDGSSSSVTSVAGDGSDDGAAAPQTPGVVQTDALQRVEPAEGSNAAAFALGGLLMAGAAAGSVVVVRRRNAAQH</sequence>
<reference evidence="5 6" key="1">
    <citation type="submission" date="2020-07" db="EMBL/GenBank/DDBJ databases">
        <title>Sequencing the genomes of 1000 actinobacteria strains.</title>
        <authorList>
            <person name="Klenk H.-P."/>
        </authorList>
    </citation>
    <scope>NUCLEOTIDE SEQUENCE [LARGE SCALE GENOMIC DNA]</scope>
    <source>
        <strain evidence="5 6">DSM 24723</strain>
    </source>
</reference>
<feature type="signal peptide" evidence="3">
    <location>
        <begin position="1"/>
        <end position="32"/>
    </location>
</feature>
<evidence type="ECO:0000256" key="3">
    <source>
        <dbReference type="SAM" id="SignalP"/>
    </source>
</evidence>
<feature type="domain" description="DUF6801" evidence="4">
    <location>
        <begin position="39"/>
        <end position="176"/>
    </location>
</feature>
<keyword evidence="3" id="KW-0732">Signal</keyword>
<feature type="transmembrane region" description="Helical" evidence="2">
    <location>
        <begin position="384"/>
        <end position="405"/>
    </location>
</feature>
<dbReference type="Pfam" id="PF20611">
    <property type="entry name" value="DUF6801"/>
    <property type="match status" value="1"/>
</dbReference>
<dbReference type="AlphaFoldDB" id="A0A852X3P1"/>
<organism evidence="5 6">
    <name type="scientific">Janibacter alkaliphilus</name>
    <dbReference type="NCBI Taxonomy" id="1069963"/>
    <lineage>
        <taxon>Bacteria</taxon>
        <taxon>Bacillati</taxon>
        <taxon>Actinomycetota</taxon>
        <taxon>Actinomycetes</taxon>
        <taxon>Micrococcales</taxon>
        <taxon>Intrasporangiaceae</taxon>
        <taxon>Janibacter</taxon>
    </lineage>
</organism>